<evidence type="ECO:0000256" key="2">
    <source>
        <dbReference type="ARBA" id="ARBA00005641"/>
    </source>
</evidence>
<dbReference type="OrthoDB" id="5823761at2759"/>
<dbReference type="KEGG" id="ffu:CLAFUR5_02603"/>
<evidence type="ECO:0000256" key="5">
    <source>
        <dbReference type="ARBA" id="ARBA00023295"/>
    </source>
</evidence>
<dbReference type="RefSeq" id="XP_047757877.1">
    <property type="nucleotide sequence ID" value="XM_047901751.1"/>
</dbReference>
<organism evidence="9 10">
    <name type="scientific">Passalora fulva</name>
    <name type="common">Tomato leaf mold</name>
    <name type="synonym">Cladosporium fulvum</name>
    <dbReference type="NCBI Taxonomy" id="5499"/>
    <lineage>
        <taxon>Eukaryota</taxon>
        <taxon>Fungi</taxon>
        <taxon>Dikarya</taxon>
        <taxon>Ascomycota</taxon>
        <taxon>Pezizomycotina</taxon>
        <taxon>Dothideomycetes</taxon>
        <taxon>Dothideomycetidae</taxon>
        <taxon>Mycosphaerellales</taxon>
        <taxon>Mycosphaerellaceae</taxon>
        <taxon>Fulvia</taxon>
    </lineage>
</organism>
<dbReference type="PANTHER" id="PTHR34142">
    <property type="entry name" value="ENDO-BETA-1,4-GLUCANASE A"/>
    <property type="match status" value="1"/>
</dbReference>
<feature type="chain" id="PRO_5040284463" description="cellulase" evidence="7">
    <location>
        <begin position="20"/>
        <end position="338"/>
    </location>
</feature>
<name>A0A9Q8LA00_PASFU</name>
<reference evidence="9" key="2">
    <citation type="journal article" date="2022" name="Microb. Genom.">
        <title>A chromosome-scale genome assembly of the tomato pathogen Cladosporium fulvum reveals a compartmentalized genome architecture and the presence of a dispensable chromosome.</title>
        <authorList>
            <person name="Zaccaron A.Z."/>
            <person name="Chen L.H."/>
            <person name="Samaras A."/>
            <person name="Stergiopoulos I."/>
        </authorList>
    </citation>
    <scope>NUCLEOTIDE SEQUENCE</scope>
    <source>
        <strain evidence="9">Race5_Kim</strain>
    </source>
</reference>
<dbReference type="Gene3D" id="3.20.20.80">
    <property type="entry name" value="Glycosidases"/>
    <property type="match status" value="1"/>
</dbReference>
<accession>A0A9Q8LA00</accession>
<comment type="similarity">
    <text evidence="2 6">Belongs to the glycosyl hydrolase 5 (cellulase A) family.</text>
</comment>
<dbReference type="SUPFAM" id="SSF51445">
    <property type="entry name" value="(Trans)glycosidases"/>
    <property type="match status" value="1"/>
</dbReference>
<dbReference type="GO" id="GO:0009251">
    <property type="term" value="P:glucan catabolic process"/>
    <property type="evidence" value="ECO:0007669"/>
    <property type="project" value="TreeGrafter"/>
</dbReference>
<feature type="signal peptide" evidence="7">
    <location>
        <begin position="1"/>
        <end position="19"/>
    </location>
</feature>
<evidence type="ECO:0000256" key="3">
    <source>
        <dbReference type="ARBA" id="ARBA00012601"/>
    </source>
</evidence>
<keyword evidence="4 6" id="KW-0378">Hydrolase</keyword>
<dbReference type="InterPro" id="IPR001547">
    <property type="entry name" value="Glyco_hydro_5"/>
</dbReference>
<sequence length="338" mass="36957">MMLSLYFVALLSVLGLAIGSPVADKRARKLEFMGVNLAGPEFGAANSGLYNRDYIWPDLSTLQEFVNQGFNIFRINIMMERLTPGSLTASFDNYYLSNLTQTVNAITATGAYAMINPHNYGRFNGQTISSPSDFGTWWKNVAAQYKNNDKVIFDTNNEFWGMSGRVVADLNQAAINGIRAAGATSQTINVEGNAWTGAWSWTTFPGTDGLTNADSMGNLTDPQNKIVYQMHQYLDTDGSGTSPNCVNSTIGSTRLVVATNWLRSNDKKAMLGEFAGGVNNVCQTAVADMLAYMAKNSDVWTGAIWWSAGPWWGDYMYSLEPKTGVAYNAYMPILKAAA</sequence>
<evidence type="ECO:0000256" key="7">
    <source>
        <dbReference type="SAM" id="SignalP"/>
    </source>
</evidence>
<evidence type="ECO:0000313" key="10">
    <source>
        <dbReference type="Proteomes" id="UP000756132"/>
    </source>
</evidence>
<dbReference type="PANTHER" id="PTHR34142:SF1">
    <property type="entry name" value="GLYCOSIDE HYDROLASE FAMILY 5 DOMAIN-CONTAINING PROTEIN"/>
    <property type="match status" value="1"/>
</dbReference>
<dbReference type="Proteomes" id="UP000756132">
    <property type="component" value="Chromosome 2"/>
</dbReference>
<dbReference type="GO" id="GO:0008810">
    <property type="term" value="F:cellulase activity"/>
    <property type="evidence" value="ECO:0007669"/>
    <property type="project" value="UniProtKB-EC"/>
</dbReference>
<comment type="catalytic activity">
    <reaction evidence="1">
        <text>Endohydrolysis of (1-&gt;4)-beta-D-glucosidic linkages in cellulose, lichenin and cereal beta-D-glucans.</text>
        <dbReference type="EC" id="3.2.1.4"/>
    </reaction>
</comment>
<evidence type="ECO:0000256" key="4">
    <source>
        <dbReference type="ARBA" id="ARBA00022801"/>
    </source>
</evidence>
<proteinExistence type="inferred from homology"/>
<dbReference type="EC" id="3.2.1.4" evidence="3"/>
<evidence type="ECO:0000256" key="6">
    <source>
        <dbReference type="RuleBase" id="RU361153"/>
    </source>
</evidence>
<evidence type="ECO:0000259" key="8">
    <source>
        <dbReference type="Pfam" id="PF00150"/>
    </source>
</evidence>
<dbReference type="GeneID" id="71982481"/>
<dbReference type="EMBL" id="CP090164">
    <property type="protein sequence ID" value="UJO13511.1"/>
    <property type="molecule type" value="Genomic_DNA"/>
</dbReference>
<keyword evidence="5 6" id="KW-0326">Glycosidase</keyword>
<dbReference type="AlphaFoldDB" id="A0A9Q8LA00"/>
<gene>
    <name evidence="9" type="ORF">CLAFUR5_02603</name>
</gene>
<dbReference type="Pfam" id="PF00150">
    <property type="entry name" value="Cellulase"/>
    <property type="match status" value="1"/>
</dbReference>
<protein>
    <recommendedName>
        <fullName evidence="3">cellulase</fullName>
        <ecNumber evidence="3">3.2.1.4</ecNumber>
    </recommendedName>
</protein>
<feature type="domain" description="Glycoside hydrolase family 5" evidence="8">
    <location>
        <begin position="50"/>
        <end position="308"/>
    </location>
</feature>
<keyword evidence="7" id="KW-0732">Signal</keyword>
<evidence type="ECO:0000256" key="1">
    <source>
        <dbReference type="ARBA" id="ARBA00000966"/>
    </source>
</evidence>
<dbReference type="InterPro" id="IPR017853">
    <property type="entry name" value="GH"/>
</dbReference>
<keyword evidence="10" id="KW-1185">Reference proteome</keyword>
<evidence type="ECO:0000313" key="9">
    <source>
        <dbReference type="EMBL" id="UJO13511.1"/>
    </source>
</evidence>
<reference evidence="9" key="1">
    <citation type="submission" date="2021-12" db="EMBL/GenBank/DDBJ databases">
        <authorList>
            <person name="Zaccaron A."/>
            <person name="Stergiopoulos I."/>
        </authorList>
    </citation>
    <scope>NUCLEOTIDE SEQUENCE</scope>
    <source>
        <strain evidence="9">Race5_Kim</strain>
    </source>
</reference>